<evidence type="ECO:0000313" key="3">
    <source>
        <dbReference type="Proteomes" id="UP000094336"/>
    </source>
</evidence>
<dbReference type="STRING" id="984486.A0A1E3QZ26"/>
<gene>
    <name evidence="2" type="ORF">BABINDRAFT_159414</name>
</gene>
<feature type="domain" description="MOSC" evidence="1">
    <location>
        <begin position="247"/>
        <end position="411"/>
    </location>
</feature>
<proteinExistence type="predicted"/>
<protein>
    <recommendedName>
        <fullName evidence="1">MOSC domain-containing protein</fullName>
    </recommendedName>
</protein>
<dbReference type="AlphaFoldDB" id="A0A1E3QZ26"/>
<organism evidence="2 3">
    <name type="scientific">Babjeviella inositovora NRRL Y-12698</name>
    <dbReference type="NCBI Taxonomy" id="984486"/>
    <lineage>
        <taxon>Eukaryota</taxon>
        <taxon>Fungi</taxon>
        <taxon>Dikarya</taxon>
        <taxon>Ascomycota</taxon>
        <taxon>Saccharomycotina</taxon>
        <taxon>Pichiomycetes</taxon>
        <taxon>Serinales incertae sedis</taxon>
        <taxon>Babjeviella</taxon>
    </lineage>
</organism>
<dbReference type="Proteomes" id="UP000094336">
    <property type="component" value="Unassembled WGS sequence"/>
</dbReference>
<reference evidence="3" key="1">
    <citation type="submission" date="2016-05" db="EMBL/GenBank/DDBJ databases">
        <title>Comparative genomics of biotechnologically important yeasts.</title>
        <authorList>
            <consortium name="DOE Joint Genome Institute"/>
            <person name="Riley R."/>
            <person name="Haridas S."/>
            <person name="Wolfe K.H."/>
            <person name="Lopes M.R."/>
            <person name="Hittinger C.T."/>
            <person name="Goker M."/>
            <person name="Salamov A."/>
            <person name="Wisecaver J."/>
            <person name="Long T.M."/>
            <person name="Aerts A.L."/>
            <person name="Barry K."/>
            <person name="Choi C."/>
            <person name="Clum A."/>
            <person name="Coughlan A.Y."/>
            <person name="Deshpande S."/>
            <person name="Douglass A.P."/>
            <person name="Hanson S.J."/>
            <person name="Klenk H.-P."/>
            <person name="Labutti K."/>
            <person name="Lapidus A."/>
            <person name="Lindquist E."/>
            <person name="Lipzen A."/>
            <person name="Meier-Kolthoff J.P."/>
            <person name="Ohm R.A."/>
            <person name="Otillar R.P."/>
            <person name="Pangilinan J."/>
            <person name="Peng Y."/>
            <person name="Rokas A."/>
            <person name="Rosa C.A."/>
            <person name="Scheuner C."/>
            <person name="Sibirny A.A."/>
            <person name="Slot J.C."/>
            <person name="Stielow J.B."/>
            <person name="Sun H."/>
            <person name="Kurtzman C.P."/>
            <person name="Blackwell M."/>
            <person name="Grigoriev I.V."/>
            <person name="Jeffries T.W."/>
        </authorList>
    </citation>
    <scope>NUCLEOTIDE SEQUENCE [LARGE SCALE GENOMIC DNA]</scope>
    <source>
        <strain evidence="3">NRRL Y-12698</strain>
    </source>
</reference>
<dbReference type="OrthoDB" id="17255at2759"/>
<sequence length="422" mass="47083">MMSIADLCKLLVTVSLVFVSSLYFLPSVLSKIAYTFFPQTAGGSKPTPKQHQTYEYVAKFLNFFYWLQEVVLPAQLLGEDGGLVSKIFVYPIKSCGSIAVDKWVVNEHGLAYDRQYMLVYKKKNSGPESALVTLSHTLCPMLTSLVTKFIPGKSDETYFTEALFEFSYPAAEGLHAAGSFTLPVHVTDEYIKVHAELKSPILHNLYGVGFTAHSLVNVLPRAFIENLKLPESTTLIYSKTGKFVKTKSPSPEVFLQKTPREEGNAFRKTLFSDYYPALVFSQRDVDYANKCIEANTDVVAPVPKVTAYTFRGNILVSGGRSSRPHDNDTWAKFTINLKTTGVKHLWYVAMKCARCSSLNIVQGKLNPKLPVSRALAKYRKVESSKELFFGIYCIQDDFGYEINTGDSITILGRKISSAAPLE</sequence>
<dbReference type="EMBL" id="KV454426">
    <property type="protein sequence ID" value="ODQ82929.1"/>
    <property type="molecule type" value="Genomic_DNA"/>
</dbReference>
<name>A0A1E3QZ26_9ASCO</name>
<dbReference type="Pfam" id="PF03476">
    <property type="entry name" value="MOSC_N"/>
    <property type="match status" value="1"/>
</dbReference>
<dbReference type="GO" id="GO:0030151">
    <property type="term" value="F:molybdenum ion binding"/>
    <property type="evidence" value="ECO:0007669"/>
    <property type="project" value="InterPro"/>
</dbReference>
<keyword evidence="3" id="KW-1185">Reference proteome</keyword>
<evidence type="ECO:0000259" key="1">
    <source>
        <dbReference type="PROSITE" id="PS51340"/>
    </source>
</evidence>
<evidence type="ECO:0000313" key="2">
    <source>
        <dbReference type="EMBL" id="ODQ82929.1"/>
    </source>
</evidence>
<dbReference type="GeneID" id="30145497"/>
<dbReference type="GO" id="GO:0003824">
    <property type="term" value="F:catalytic activity"/>
    <property type="evidence" value="ECO:0007669"/>
    <property type="project" value="InterPro"/>
</dbReference>
<dbReference type="InterPro" id="IPR005302">
    <property type="entry name" value="MoCF_Sase_C"/>
</dbReference>
<dbReference type="RefSeq" id="XP_018988257.1">
    <property type="nucleotide sequence ID" value="XM_019127644.1"/>
</dbReference>
<dbReference type="Pfam" id="PF03473">
    <property type="entry name" value="MOSC"/>
    <property type="match status" value="1"/>
</dbReference>
<dbReference type="SUPFAM" id="SSF141673">
    <property type="entry name" value="MOSC N-terminal domain-like"/>
    <property type="match status" value="1"/>
</dbReference>
<dbReference type="GO" id="GO:0030170">
    <property type="term" value="F:pyridoxal phosphate binding"/>
    <property type="evidence" value="ECO:0007669"/>
    <property type="project" value="InterPro"/>
</dbReference>
<accession>A0A1E3QZ26</accession>
<dbReference type="PROSITE" id="PS51340">
    <property type="entry name" value="MOSC"/>
    <property type="match status" value="1"/>
</dbReference>
<dbReference type="InterPro" id="IPR005303">
    <property type="entry name" value="MOCOS_middle"/>
</dbReference>